<dbReference type="PANTHER" id="PTHR48228:SF5">
    <property type="entry name" value="ALPHA-METHYLACYL-COA RACEMASE"/>
    <property type="match status" value="1"/>
</dbReference>
<accession>A0A6I5A4I1</accession>
<evidence type="ECO:0000313" key="2">
    <source>
        <dbReference type="Proteomes" id="UP000468638"/>
    </source>
</evidence>
<dbReference type="InterPro" id="IPR003673">
    <property type="entry name" value="CoA-Trfase_fam_III"/>
</dbReference>
<dbReference type="Proteomes" id="UP000468638">
    <property type="component" value="Unassembled WGS sequence"/>
</dbReference>
<comment type="caution">
    <text evidence="1">The sequence shown here is derived from an EMBL/GenBank/DDBJ whole genome shotgun (WGS) entry which is preliminary data.</text>
</comment>
<dbReference type="InterPro" id="IPR023606">
    <property type="entry name" value="CoA-Trfase_III_dom_1_sf"/>
</dbReference>
<dbReference type="GO" id="GO:0016740">
    <property type="term" value="F:transferase activity"/>
    <property type="evidence" value="ECO:0007669"/>
    <property type="project" value="UniProtKB-KW"/>
</dbReference>
<evidence type="ECO:0000313" key="1">
    <source>
        <dbReference type="EMBL" id="MYL35241.1"/>
    </source>
</evidence>
<sequence>MSLPLDGVRVLDLTRLLPGPYCTMMLADFGADVIKVEDPQGGDYARWNEPKVGDKSALFCSLNRNKRSVTLNLKDEEDKQVFIDLVKTADVVIESFRPGVMERLGLSYESLKYHNPQLIYCALTGYGQTGPYAKEAGHDLNFLSYSGLLHLQGQPGEKPLIPSVQIGDIGGGAQMATIGILVSIIDAQKTREGQFIDISMLDGTVSWMQTILPDYWAKPGEEPDRGELVLSGGKACYEVYRTQDNRHLAVAALEFKFWKNFCEVIGNKAFIDKLNAPAEQQQLLKKEIQEVIEQKTLQEWLIRFDGVEACVSPVLTPQEMTDHHHIKDRSLITEVEHPNAERIKQINNPIKLAGKNINIRKHAPGLGEHNDEVFQELGYLKSSE</sequence>
<gene>
    <name evidence="1" type="ORF">GLW05_16810</name>
</gene>
<dbReference type="AlphaFoldDB" id="A0A6I5A4I1"/>
<dbReference type="InterPro" id="IPR050509">
    <property type="entry name" value="CoA-transferase_III"/>
</dbReference>
<organism evidence="1 2">
    <name type="scientific">Pontibacillus yanchengensis</name>
    <dbReference type="NCBI Taxonomy" id="462910"/>
    <lineage>
        <taxon>Bacteria</taxon>
        <taxon>Bacillati</taxon>
        <taxon>Bacillota</taxon>
        <taxon>Bacilli</taxon>
        <taxon>Bacillales</taxon>
        <taxon>Bacillaceae</taxon>
        <taxon>Pontibacillus</taxon>
    </lineage>
</organism>
<dbReference type="EMBL" id="WMEQ01000015">
    <property type="protein sequence ID" value="MYL35241.1"/>
    <property type="molecule type" value="Genomic_DNA"/>
</dbReference>
<reference evidence="1 2" key="1">
    <citation type="submission" date="2019-11" db="EMBL/GenBank/DDBJ databases">
        <title>Genome sequences of 17 halophilic strains isolated from different environments.</title>
        <authorList>
            <person name="Furrow R.E."/>
        </authorList>
    </citation>
    <scope>NUCLEOTIDE SEQUENCE [LARGE SCALE GENOMIC DNA]</scope>
    <source>
        <strain evidence="1 2">22514_16_FS</strain>
    </source>
</reference>
<name>A0A6I5A4I1_9BACI</name>
<protein>
    <submittedName>
        <fullName evidence="1">CoA transferase</fullName>
    </submittedName>
</protein>
<keyword evidence="1" id="KW-0808">Transferase</keyword>
<dbReference type="Gene3D" id="3.30.1540.10">
    <property type="entry name" value="formyl-coa transferase, domain 3"/>
    <property type="match status" value="1"/>
</dbReference>
<proteinExistence type="predicted"/>
<dbReference type="OrthoDB" id="9797653at2"/>
<dbReference type="SUPFAM" id="SSF89796">
    <property type="entry name" value="CoA-transferase family III (CaiB/BaiF)"/>
    <property type="match status" value="1"/>
</dbReference>
<dbReference type="InterPro" id="IPR044855">
    <property type="entry name" value="CoA-Trfase_III_dom3_sf"/>
</dbReference>
<dbReference type="PANTHER" id="PTHR48228">
    <property type="entry name" value="SUCCINYL-COA--D-CITRAMALATE COA-TRANSFERASE"/>
    <property type="match status" value="1"/>
</dbReference>
<dbReference type="Pfam" id="PF02515">
    <property type="entry name" value="CoA_transf_3"/>
    <property type="match status" value="1"/>
</dbReference>
<dbReference type="Gene3D" id="3.40.50.10540">
    <property type="entry name" value="Crotonobetainyl-coa:carnitine coa-transferase, domain 1"/>
    <property type="match status" value="1"/>
</dbReference>
<dbReference type="RefSeq" id="WP_160849635.1">
    <property type="nucleotide sequence ID" value="NZ_WMEQ01000015.1"/>
</dbReference>